<sequence length="124" mass="13614">MIVGGYEDGILDAGSTPMLLTLVRTLSARLLLPSTLPSDSASPSSSPRLKPSPKCALTPPRFRTRNRPDFLNAQFSMNPKSESSTQVLSNCLIVHKKQNANSSRLNTRSRFMVGILCTTVFTFR</sequence>
<protein>
    <submittedName>
        <fullName evidence="2">(northern house mosquito) hypothetical protein</fullName>
    </submittedName>
</protein>
<feature type="region of interest" description="Disordered" evidence="1">
    <location>
        <begin position="35"/>
        <end position="63"/>
    </location>
</feature>
<dbReference type="EMBL" id="HBUE01175679">
    <property type="protein sequence ID" value="CAG6517625.1"/>
    <property type="molecule type" value="Transcribed_RNA"/>
</dbReference>
<proteinExistence type="predicted"/>
<dbReference type="AlphaFoldDB" id="A0A8D8J8S3"/>
<dbReference type="EMBL" id="HBUE01281208">
    <property type="protein sequence ID" value="CAG6569150.1"/>
    <property type="molecule type" value="Transcribed_RNA"/>
</dbReference>
<feature type="compositionally biased region" description="Low complexity" evidence="1">
    <location>
        <begin position="35"/>
        <end position="53"/>
    </location>
</feature>
<reference evidence="2" key="1">
    <citation type="submission" date="2021-05" db="EMBL/GenBank/DDBJ databases">
        <authorList>
            <person name="Alioto T."/>
            <person name="Alioto T."/>
            <person name="Gomez Garrido J."/>
        </authorList>
    </citation>
    <scope>NUCLEOTIDE SEQUENCE</scope>
</reference>
<evidence type="ECO:0000256" key="1">
    <source>
        <dbReference type="SAM" id="MobiDB-lite"/>
    </source>
</evidence>
<evidence type="ECO:0000313" key="2">
    <source>
        <dbReference type="EMBL" id="CAG6569150.1"/>
    </source>
</evidence>
<organism evidence="2">
    <name type="scientific">Culex pipiens</name>
    <name type="common">House mosquito</name>
    <dbReference type="NCBI Taxonomy" id="7175"/>
    <lineage>
        <taxon>Eukaryota</taxon>
        <taxon>Metazoa</taxon>
        <taxon>Ecdysozoa</taxon>
        <taxon>Arthropoda</taxon>
        <taxon>Hexapoda</taxon>
        <taxon>Insecta</taxon>
        <taxon>Pterygota</taxon>
        <taxon>Neoptera</taxon>
        <taxon>Endopterygota</taxon>
        <taxon>Diptera</taxon>
        <taxon>Nematocera</taxon>
        <taxon>Culicoidea</taxon>
        <taxon>Culicidae</taxon>
        <taxon>Culicinae</taxon>
        <taxon>Culicini</taxon>
        <taxon>Culex</taxon>
        <taxon>Culex</taxon>
    </lineage>
</organism>
<name>A0A8D8J8S3_CULPI</name>
<accession>A0A8D8J8S3</accession>